<dbReference type="Gene3D" id="2.60.120.260">
    <property type="entry name" value="Galactose-binding domain-like"/>
    <property type="match status" value="2"/>
</dbReference>
<evidence type="ECO:0000256" key="4">
    <source>
        <dbReference type="ARBA" id="ARBA00022651"/>
    </source>
</evidence>
<dbReference type="Pfam" id="PF01522">
    <property type="entry name" value="Polysacc_deac_1"/>
    <property type="match status" value="1"/>
</dbReference>
<dbReference type="InterPro" id="IPR005084">
    <property type="entry name" value="CBM6"/>
</dbReference>
<accession>A0A1H9YWH6</accession>
<dbReference type="InterPro" id="IPR001137">
    <property type="entry name" value="Glyco_hydro_11"/>
</dbReference>
<evidence type="ECO:0000256" key="10">
    <source>
        <dbReference type="SAM" id="MobiDB-lite"/>
    </source>
</evidence>
<dbReference type="OrthoDB" id="9806342at2"/>
<evidence type="ECO:0000259" key="14">
    <source>
        <dbReference type="PROSITE" id="PS51761"/>
    </source>
</evidence>
<comment type="catalytic activity">
    <reaction evidence="1 9">
        <text>Endohydrolysis of (1-&gt;4)-beta-D-xylosidic linkages in xylans.</text>
        <dbReference type="EC" id="3.2.1.8"/>
    </reaction>
</comment>
<evidence type="ECO:0000256" key="11">
    <source>
        <dbReference type="SAM" id="SignalP"/>
    </source>
</evidence>
<dbReference type="GO" id="GO:0030246">
    <property type="term" value="F:carbohydrate binding"/>
    <property type="evidence" value="ECO:0007669"/>
    <property type="project" value="InterPro"/>
</dbReference>
<dbReference type="Pfam" id="PF03422">
    <property type="entry name" value="CBM_6"/>
    <property type="match status" value="2"/>
</dbReference>
<evidence type="ECO:0000259" key="13">
    <source>
        <dbReference type="PROSITE" id="PS51677"/>
    </source>
</evidence>
<keyword evidence="7 9" id="KW-0326">Glycosidase</keyword>
<evidence type="ECO:0000313" key="15">
    <source>
        <dbReference type="EMBL" id="SES73042.1"/>
    </source>
</evidence>
<dbReference type="AlphaFoldDB" id="A0A1H9YWH6"/>
<evidence type="ECO:0000256" key="5">
    <source>
        <dbReference type="ARBA" id="ARBA00022801"/>
    </source>
</evidence>
<keyword evidence="6 9" id="KW-0119">Carbohydrate metabolism</keyword>
<dbReference type="InterPro" id="IPR002509">
    <property type="entry name" value="NODB_dom"/>
</dbReference>
<dbReference type="SUPFAM" id="SSF49899">
    <property type="entry name" value="Concanavalin A-like lectins/glucanases"/>
    <property type="match status" value="1"/>
</dbReference>
<evidence type="ECO:0000256" key="7">
    <source>
        <dbReference type="ARBA" id="ARBA00023295"/>
    </source>
</evidence>
<dbReference type="InterPro" id="IPR011330">
    <property type="entry name" value="Glyco_hydro/deAcase_b/a-brl"/>
</dbReference>
<dbReference type="STRING" id="29364.SAMN04487772_102210"/>
<dbReference type="PROSITE" id="PS51761">
    <property type="entry name" value="GH11_3"/>
    <property type="match status" value="1"/>
</dbReference>
<dbReference type="GO" id="GO:0031176">
    <property type="term" value="F:endo-1,4-beta-xylanase activity"/>
    <property type="evidence" value="ECO:0007669"/>
    <property type="project" value="UniProtKB-UniRule"/>
</dbReference>
<evidence type="ECO:0000256" key="9">
    <source>
        <dbReference type="PROSITE-ProRule" id="PRU01097"/>
    </source>
</evidence>
<dbReference type="InterPro" id="IPR033123">
    <property type="entry name" value="GH11_dom"/>
</dbReference>
<dbReference type="PRINTS" id="PR00911">
    <property type="entry name" value="GLHYDRLASE11"/>
</dbReference>
<keyword evidence="5 9" id="KW-0378">Hydrolase</keyword>
<keyword evidence="4 9" id="KW-0858">Xylan degradation</keyword>
<dbReference type="Pfam" id="PF00457">
    <property type="entry name" value="Glyco_hydro_11"/>
    <property type="match status" value="1"/>
</dbReference>
<dbReference type="PROSITE" id="PS51677">
    <property type="entry name" value="NODB"/>
    <property type="match status" value="1"/>
</dbReference>
<dbReference type="Proteomes" id="UP000199800">
    <property type="component" value="Unassembled WGS sequence"/>
</dbReference>
<reference evidence="15 16" key="1">
    <citation type="submission" date="2016-10" db="EMBL/GenBank/DDBJ databases">
        <authorList>
            <person name="de Groot N.N."/>
        </authorList>
    </citation>
    <scope>NUCLEOTIDE SEQUENCE [LARGE SCALE GENOMIC DNA]</scope>
    <source>
        <strain evidence="15 16">DSM 1801</strain>
    </source>
</reference>
<dbReference type="Gene3D" id="3.20.20.370">
    <property type="entry name" value="Glycoside hydrolase/deacetylase"/>
    <property type="match status" value="1"/>
</dbReference>
<feature type="domain" description="CBM6" evidence="12">
    <location>
        <begin position="404"/>
        <end position="521"/>
    </location>
</feature>
<evidence type="ECO:0000256" key="2">
    <source>
        <dbReference type="ARBA" id="ARBA00004851"/>
    </source>
</evidence>
<comment type="pathway">
    <text evidence="2 9">Glycan degradation; xylan degradation.</text>
</comment>
<sequence>MRRKMIGFVVSLLLCLQLVVPAITVQAAQTLYNNTTGNQDGYDYELWKDYGTTSMTLNGGGAFSCSWSNIGNALFRKGIKFDSTKTYDQMGNITIDYGCDYRPSGNSYLCVYGWSKNPLVEYYIVESWGSWRPPGAQSKGTISVDGGTYDVYETTRVNQPSIEGDTTFKQFWSVRTSKKTSGTISVTEHFKAWSRMGMRLGKLYEAALNVEGYQSSGSANVYSNTIKVGGNGSNTPAYTSPATGNTGTVSAGSKMECEDMTISGQYAGKINNPFDGVALYANEDAVTYTQNFKNGTNDFTLRGCSNNGNMARVDLYIAGQNKGTFYYGDEYPAEYTIKNVSHGTGNQEVKLVVTADDGQWDAYIDNLQISGEGQSSTGGTATGGNETPAAGSTQNVPDISSEGTKLECENGTLGGQYAGPLSSPFDGAALYGNNDSVTFNQYFANGTHDFTLRACSNNSNMAKVDLYIGGEMKGTFYYGDEYPAEYTIKNVSHGTGNQEIKLVVTADDGQWDAYLDYLLIGGAGTSSSAAPVTNTNTNTNTNLNASTKMVALTFDDGPSSTTNDVLDVLQRNNAVATFFLIGNQVNASTKATMQRQLSMGCELACHSYTHSDMGNMGAWQVQNEISQCVNAIKSQVNTDIKFFRAPYLSTSNTMFQNINLTFIQGIDCKDWESYVSANERANTILNTATDGSIILLHDFQGNNNTVQALPAIIQGLRNKGYTFVTVSDLFKYKGVNPNVGYKVWSNVYR</sequence>
<evidence type="ECO:0000256" key="6">
    <source>
        <dbReference type="ARBA" id="ARBA00023277"/>
    </source>
</evidence>
<dbReference type="PROSITE" id="PS00776">
    <property type="entry name" value="GH11_1"/>
    <property type="match status" value="1"/>
</dbReference>
<gene>
    <name evidence="15" type="ORF">SAMN04487772_102210</name>
</gene>
<feature type="chain" id="PRO_5011698091" description="endo-1,4-beta-xylanase" evidence="11">
    <location>
        <begin position="28"/>
        <end position="749"/>
    </location>
</feature>
<evidence type="ECO:0000259" key="12">
    <source>
        <dbReference type="PROSITE" id="PS51175"/>
    </source>
</evidence>
<dbReference type="InterPro" id="IPR008979">
    <property type="entry name" value="Galactose-bd-like_sf"/>
</dbReference>
<evidence type="ECO:0000256" key="1">
    <source>
        <dbReference type="ARBA" id="ARBA00000681"/>
    </source>
</evidence>
<dbReference type="InterPro" id="IPR013319">
    <property type="entry name" value="GH11/12"/>
</dbReference>
<feature type="region of interest" description="Disordered" evidence="10">
    <location>
        <begin position="371"/>
        <end position="399"/>
    </location>
</feature>
<keyword evidence="8 9" id="KW-0624">Polysaccharide degradation</keyword>
<dbReference type="InterPro" id="IPR013320">
    <property type="entry name" value="ConA-like_dom_sf"/>
</dbReference>
<dbReference type="EMBL" id="FOHN01000002">
    <property type="protein sequence ID" value="SES73042.1"/>
    <property type="molecule type" value="Genomic_DNA"/>
</dbReference>
<dbReference type="RefSeq" id="WP_092475814.1">
    <property type="nucleotide sequence ID" value="NZ_FOHN01000002.1"/>
</dbReference>
<dbReference type="PANTHER" id="PTHR46828:SF2">
    <property type="entry name" value="ENDO-1,4-BETA-XYLANASE A-RELATED"/>
    <property type="match status" value="1"/>
</dbReference>
<feature type="compositionally biased region" description="Low complexity" evidence="10">
    <location>
        <begin position="371"/>
        <end position="391"/>
    </location>
</feature>
<feature type="active site" description="Proton donor" evidence="9">
    <location>
        <position position="211"/>
    </location>
</feature>
<keyword evidence="11" id="KW-0732">Signal</keyword>
<feature type="domain" description="NodB homology" evidence="13">
    <location>
        <begin position="548"/>
        <end position="724"/>
    </location>
</feature>
<dbReference type="SUPFAM" id="SSF88713">
    <property type="entry name" value="Glycoside hydrolase/deacetylase"/>
    <property type="match status" value="1"/>
</dbReference>
<evidence type="ECO:0000256" key="8">
    <source>
        <dbReference type="ARBA" id="ARBA00023326"/>
    </source>
</evidence>
<organism evidence="15 16">
    <name type="scientific">[Clostridium] polysaccharolyticum</name>
    <dbReference type="NCBI Taxonomy" id="29364"/>
    <lineage>
        <taxon>Bacteria</taxon>
        <taxon>Bacillati</taxon>
        <taxon>Bacillota</taxon>
        <taxon>Clostridia</taxon>
        <taxon>Lachnospirales</taxon>
        <taxon>Lachnospiraceae</taxon>
    </lineage>
</organism>
<dbReference type="InterPro" id="IPR018208">
    <property type="entry name" value="GH11_AS_1"/>
</dbReference>
<dbReference type="GO" id="GO:0016810">
    <property type="term" value="F:hydrolase activity, acting on carbon-nitrogen (but not peptide) bonds"/>
    <property type="evidence" value="ECO:0007669"/>
    <property type="project" value="InterPro"/>
</dbReference>
<dbReference type="SUPFAM" id="SSF49785">
    <property type="entry name" value="Galactose-binding domain-like"/>
    <property type="match status" value="2"/>
</dbReference>
<proteinExistence type="inferred from homology"/>
<dbReference type="UniPathway" id="UPA00114"/>
<feature type="signal peptide" evidence="11">
    <location>
        <begin position="1"/>
        <end position="27"/>
    </location>
</feature>
<evidence type="ECO:0000313" key="16">
    <source>
        <dbReference type="Proteomes" id="UP000199800"/>
    </source>
</evidence>
<dbReference type="PANTHER" id="PTHR46828">
    <property type="entry name" value="ENDO-1,4-BETA-XYLANASE A-RELATED"/>
    <property type="match status" value="1"/>
</dbReference>
<dbReference type="EC" id="3.2.1.8" evidence="3 9"/>
<dbReference type="GO" id="GO:0045493">
    <property type="term" value="P:xylan catabolic process"/>
    <property type="evidence" value="ECO:0007669"/>
    <property type="project" value="UniProtKB-UniRule"/>
</dbReference>
<name>A0A1H9YWH6_9FIRM</name>
<dbReference type="PROSITE" id="PS51175">
    <property type="entry name" value="CBM6"/>
    <property type="match status" value="2"/>
</dbReference>
<feature type="domain" description="CBM6" evidence="12">
    <location>
        <begin position="253"/>
        <end position="370"/>
    </location>
</feature>
<evidence type="ECO:0000256" key="3">
    <source>
        <dbReference type="ARBA" id="ARBA00012590"/>
    </source>
</evidence>
<protein>
    <recommendedName>
        <fullName evidence="3 9">endo-1,4-beta-xylanase</fullName>
        <ecNumber evidence="3 9">3.2.1.8</ecNumber>
    </recommendedName>
</protein>
<dbReference type="InterPro" id="IPR033119">
    <property type="entry name" value="GH11_AS_2"/>
</dbReference>
<dbReference type="PROSITE" id="PS00777">
    <property type="entry name" value="GH11_2"/>
    <property type="match status" value="1"/>
</dbReference>
<feature type="active site" description="Nucleophile" evidence="9">
    <location>
        <position position="121"/>
    </location>
</feature>
<dbReference type="Gene3D" id="2.60.120.180">
    <property type="match status" value="1"/>
</dbReference>
<dbReference type="CDD" id="cd04078">
    <property type="entry name" value="CBM36_xylanase-like"/>
    <property type="match status" value="2"/>
</dbReference>
<keyword evidence="16" id="KW-1185">Reference proteome</keyword>
<comment type="similarity">
    <text evidence="9">Belongs to the glycosyl hydrolase 11 (cellulase G) family.</text>
</comment>
<feature type="domain" description="GH11" evidence="14">
    <location>
        <begin position="30"/>
        <end position="224"/>
    </location>
</feature>